<sequence>MNVADSQLAVATYSTHVQAESAIKELQRLGFDMKKISIVGRDYRLEEHVVGFLNAGTRAKIYGKLGAFWGGLLGVLFGSALFSFPALGPVVALGPIAALIFSGLEGAVVVGGVSALAGALTAIGIPKDSVLRYQNCLQAGEFLLVVHGDEKEVVRAKTLLAASGHLSFEHHIVPGASKIAVTTQYS</sequence>
<feature type="transmembrane region" description="Helical" evidence="1">
    <location>
        <begin position="65"/>
        <end position="84"/>
    </location>
</feature>
<feature type="domain" description="General stress protein 17M-like" evidence="2">
    <location>
        <begin position="10"/>
        <end position="76"/>
    </location>
</feature>
<keyword evidence="1" id="KW-0812">Transmembrane</keyword>
<gene>
    <name evidence="3" type="ordered locus">Hsero_2398</name>
</gene>
<evidence type="ECO:0000256" key="1">
    <source>
        <dbReference type="SAM" id="Phobius"/>
    </source>
</evidence>
<evidence type="ECO:0000259" key="2">
    <source>
        <dbReference type="Pfam" id="PF11181"/>
    </source>
</evidence>
<feature type="transmembrane region" description="Helical" evidence="1">
    <location>
        <begin position="96"/>
        <end position="125"/>
    </location>
</feature>
<dbReference type="GeneID" id="29393612"/>
<dbReference type="PANTHER" id="PTHR36109">
    <property type="entry name" value="MEMBRANE PROTEIN-RELATED"/>
    <property type="match status" value="1"/>
</dbReference>
<dbReference type="Proteomes" id="UP000000329">
    <property type="component" value="Chromosome"/>
</dbReference>
<keyword evidence="1" id="KW-0472">Membrane</keyword>
<keyword evidence="4" id="KW-1185">Reference proteome</keyword>
<dbReference type="AlphaFoldDB" id="D8IVF8"/>
<keyword evidence="1" id="KW-1133">Transmembrane helix</keyword>
<dbReference type="eggNOG" id="COG4803">
    <property type="taxonomic scope" value="Bacteria"/>
</dbReference>
<dbReference type="RefSeq" id="WP_013234376.1">
    <property type="nucleotide sequence ID" value="NC_014323.1"/>
</dbReference>
<name>D8IVF8_HERSS</name>
<organism evidence="3 4">
    <name type="scientific">Herbaspirillum seropedicae (strain SmR1)</name>
    <dbReference type="NCBI Taxonomy" id="757424"/>
    <lineage>
        <taxon>Bacteria</taxon>
        <taxon>Pseudomonadati</taxon>
        <taxon>Pseudomonadota</taxon>
        <taxon>Betaproteobacteria</taxon>
        <taxon>Burkholderiales</taxon>
        <taxon>Oxalobacteraceae</taxon>
        <taxon>Herbaspirillum</taxon>
    </lineage>
</organism>
<dbReference type="InterPro" id="IPR025889">
    <property type="entry name" value="GSP17M-like_dom"/>
</dbReference>
<reference evidence="3 4" key="1">
    <citation type="submission" date="2010-04" db="EMBL/GenBank/DDBJ databases">
        <title>The genome of Herbaspirillum seropedicae SmR1, an endophytic, nitrogen-fixing, plant-growth promoting beta-Proteobacteria.</title>
        <authorList>
            <person name="Pedrosa F.O."/>
            <person name="Monteiro R.A."/>
            <person name="Wassem R."/>
            <person name="Cruz L.M."/>
            <person name="Ayub R.A."/>
            <person name="Colauto N.B."/>
            <person name="Fernandez M.A."/>
            <person name="Fungaro M.H.P."/>
            <person name="Grisard E.C."/>
            <person name="Hungria M."/>
            <person name="Madeira H.M.F."/>
            <person name="Nodari R.O."/>
            <person name="Osaku C.A."/>
            <person name="Petzl-Erler M.L."/>
            <person name="Terenzi H."/>
            <person name="Vieira L.G.E."/>
            <person name="Almeida M.I.M."/>
            <person name="Alves L.R."/>
            <person name="Arantes O.M.N."/>
            <person name="Balsanelli E."/>
            <person name="Barcellos F.G."/>
            <person name="Baura V.A."/>
            <person name="Binde D.R."/>
            <person name="Campo R.J."/>
            <person name="Chubatsu L.S."/>
            <person name="Chueire L.M.O."/>
            <person name="Ciferri R.R."/>
            <person name="Correa L.C."/>
            <person name="da Conceicao Silva J.L."/>
            <person name="Dabul A.N.G."/>
            <person name="Dambros B.P."/>
            <person name="Faoro H."/>
            <person name="Favetti A."/>
            <person name="Friedermann G."/>
            <person name="Furlaneto M.C."/>
            <person name="Gasques L.S."/>
            <person name="Gimenes C.C.T."/>
            <person name="Gioppo N.M.R."/>
            <person name="Glienke-Blanco C."/>
            <person name="Godoy L.P."/>
            <person name="Guerra M.P."/>
            <person name="Karp S."/>
            <person name="Kava-Cordeiro V."/>
            <person name="Margarido V.P."/>
            <person name="Mathioni S.M."/>
            <person name="Menck-Soares M.A."/>
            <person name="Murace N.K."/>
            <person name="Nicolas M.F."/>
            <person name="Oliveira C.E.C."/>
            <person name="Pagnan N.A.B."/>
            <person name="Pamphile J.A."/>
            <person name="Patussi E.V."/>
            <person name="Pereira L.F.P."/>
            <person name="Pereira-Ferrari L."/>
            <person name="Pinto F.G.S."/>
            <person name="Precoma C."/>
            <person name="Prioli A.J."/>
            <person name="Prioli S.M.A.P."/>
            <person name="Raittz R.T."/>
            <person name="Ramos H.J.O."/>
            <person name="Ribeiro E.M.S.F."/>
            <person name="Rigo L.U."/>
            <person name="Rocha C.L.M.S.C."/>
            <person name="Rocha S.N."/>
            <person name="Santos K."/>
            <person name="Satori D."/>
            <person name="Silva A.G."/>
            <person name="Simao R.C.G."/>
            <person name="Soares M.A.M."/>
            <person name="Souza E.M."/>
            <person name="Steffens M.B.R."/>
            <person name="Steindel M."/>
            <person name="Tadra-Sfeir M.Z."/>
            <person name="Takahashi E.K."/>
            <person name="Torres R.A."/>
            <person name="Valle J.S."/>
            <person name="Vernal J.I."/>
            <person name="Vilas-Boas L.A."/>
            <person name="Watanabe M.A.E."/>
            <person name="Weiss V.A."/>
            <person name="Yates M.A."/>
            <person name="Souza E.M."/>
        </authorList>
    </citation>
    <scope>NUCLEOTIDE SEQUENCE [LARGE SCALE GENOMIC DNA]</scope>
    <source>
        <strain evidence="3 4">SmR1</strain>
    </source>
</reference>
<dbReference type="STRING" id="757424.Hsero_2398"/>
<dbReference type="KEGG" id="hse:Hsero_2398"/>
<dbReference type="PANTHER" id="PTHR36109:SF2">
    <property type="entry name" value="MEMBRANE PROTEIN"/>
    <property type="match status" value="1"/>
</dbReference>
<proteinExistence type="predicted"/>
<dbReference type="OrthoDB" id="515952at2"/>
<evidence type="ECO:0000313" key="3">
    <source>
        <dbReference type="EMBL" id="ADJ63897.1"/>
    </source>
</evidence>
<dbReference type="HOGENOM" id="CLU_083853_3_1_4"/>
<accession>D8IVF8</accession>
<dbReference type="EMBL" id="CP002039">
    <property type="protein sequence ID" value="ADJ63897.1"/>
    <property type="molecule type" value="Genomic_DNA"/>
</dbReference>
<dbReference type="Pfam" id="PF11181">
    <property type="entry name" value="YflT"/>
    <property type="match status" value="1"/>
</dbReference>
<dbReference type="InterPro" id="IPR052948">
    <property type="entry name" value="Low_temp-induced_all0457"/>
</dbReference>
<protein>
    <recommendedName>
        <fullName evidence="2">General stress protein 17M-like domain-containing protein</fullName>
    </recommendedName>
</protein>
<evidence type="ECO:0000313" key="4">
    <source>
        <dbReference type="Proteomes" id="UP000000329"/>
    </source>
</evidence>